<evidence type="ECO:0000256" key="10">
    <source>
        <dbReference type="PIRNR" id="PIRNR010130"/>
    </source>
</evidence>
<dbReference type="InterPro" id="IPR008300">
    <property type="entry name" value="PTAC"/>
</dbReference>
<evidence type="ECO:0000313" key="11">
    <source>
        <dbReference type="EMBL" id="MCU6760794.1"/>
    </source>
</evidence>
<proteinExistence type="inferred from homology"/>
<dbReference type="Proteomes" id="UP001652442">
    <property type="component" value="Unassembled WGS sequence"/>
</dbReference>
<gene>
    <name evidence="11" type="ORF">OCV88_00405</name>
</gene>
<evidence type="ECO:0000256" key="3">
    <source>
        <dbReference type="ARBA" id="ARBA00012206"/>
    </source>
</evidence>
<keyword evidence="6" id="KW-0479">Metal-binding</keyword>
<keyword evidence="8 10" id="KW-0012">Acyltransferase</keyword>
<reference evidence="11 12" key="1">
    <citation type="journal article" date="2021" name="ISME Commun">
        <title>Automated analysis of genomic sequences facilitates high-throughput and comprehensive description of bacteria.</title>
        <authorList>
            <person name="Hitch T.C.A."/>
        </authorList>
    </citation>
    <scope>NUCLEOTIDE SEQUENCE [LARGE SCALE GENOMIC DNA]</scope>
    <source>
        <strain evidence="11 12">Sanger_109</strain>
    </source>
</reference>
<keyword evidence="7" id="KW-0862">Zinc</keyword>
<comment type="pathway">
    <text evidence="10">Polyol metabolism; 1,2-propanediol degradation.</text>
</comment>
<organism evidence="11 12">
    <name type="scientific">Brotonthovivens ammoniilytica</name>
    <dbReference type="NCBI Taxonomy" id="2981725"/>
    <lineage>
        <taxon>Bacteria</taxon>
        <taxon>Bacillati</taxon>
        <taxon>Bacillota</taxon>
        <taxon>Clostridia</taxon>
        <taxon>Lachnospirales</taxon>
        <taxon>Lachnospiraceae</taxon>
        <taxon>Brotonthovivens</taxon>
    </lineage>
</organism>
<dbReference type="NCBIfam" id="NF011652">
    <property type="entry name" value="PRK15070.1"/>
    <property type="match status" value="1"/>
</dbReference>
<evidence type="ECO:0000313" key="12">
    <source>
        <dbReference type="Proteomes" id="UP001652442"/>
    </source>
</evidence>
<dbReference type="EC" id="2.3.1.222" evidence="3 10"/>
<evidence type="ECO:0000256" key="8">
    <source>
        <dbReference type="ARBA" id="ARBA00023315"/>
    </source>
</evidence>
<comment type="cofactor">
    <cofactor evidence="1">
        <name>Zn(2+)</name>
        <dbReference type="ChEBI" id="CHEBI:29105"/>
    </cofactor>
</comment>
<keyword evidence="5 10" id="KW-0808">Transferase</keyword>
<accession>A0ABT2TF34</accession>
<dbReference type="EMBL" id="JAOQJQ010000001">
    <property type="protein sequence ID" value="MCU6760794.1"/>
    <property type="molecule type" value="Genomic_DNA"/>
</dbReference>
<comment type="function">
    <text evidence="10">Involved in 1,2-propanediol (1,2-PD) degradation by catalyzing the conversion of propanoyl-CoA to propanoyl-phosphate.</text>
</comment>
<comment type="catalytic activity">
    <reaction evidence="9 10">
        <text>propanoyl-CoA + phosphate = propanoyl phosphate + CoA</text>
        <dbReference type="Rhea" id="RHEA:28046"/>
        <dbReference type="ChEBI" id="CHEBI:43474"/>
        <dbReference type="ChEBI" id="CHEBI:57287"/>
        <dbReference type="ChEBI" id="CHEBI:57392"/>
        <dbReference type="ChEBI" id="CHEBI:58933"/>
        <dbReference type="EC" id="2.3.1.222"/>
    </reaction>
</comment>
<dbReference type="Pfam" id="PF06130">
    <property type="entry name" value="PTAC"/>
    <property type="match status" value="1"/>
</dbReference>
<evidence type="ECO:0000256" key="5">
    <source>
        <dbReference type="ARBA" id="ARBA00022679"/>
    </source>
</evidence>
<dbReference type="PANTHER" id="PTHR39453:SF1">
    <property type="entry name" value="PHOSPHATE PROPANOYLTRANSFERASE"/>
    <property type="match status" value="1"/>
</dbReference>
<dbReference type="PIRSF" id="PIRSF010130">
    <property type="entry name" value="PduL"/>
    <property type="match status" value="1"/>
</dbReference>
<comment type="caution">
    <text evidence="11">The sequence shown here is derived from an EMBL/GenBank/DDBJ whole genome shotgun (WGS) entry which is preliminary data.</text>
</comment>
<evidence type="ECO:0000256" key="2">
    <source>
        <dbReference type="ARBA" id="ARBA00007342"/>
    </source>
</evidence>
<name>A0ABT2TF34_9FIRM</name>
<evidence type="ECO:0000256" key="9">
    <source>
        <dbReference type="ARBA" id="ARBA00047589"/>
    </source>
</evidence>
<comment type="similarity">
    <text evidence="2 10">Belongs to the PduL family.</text>
</comment>
<protein>
    <recommendedName>
        <fullName evidence="4 10">Phosphate propanoyltransferase</fullName>
        <ecNumber evidence="3 10">2.3.1.222</ecNumber>
    </recommendedName>
</protein>
<evidence type="ECO:0000256" key="7">
    <source>
        <dbReference type="ARBA" id="ARBA00022833"/>
    </source>
</evidence>
<evidence type="ECO:0000256" key="6">
    <source>
        <dbReference type="ARBA" id="ARBA00022723"/>
    </source>
</evidence>
<dbReference type="RefSeq" id="WP_158423678.1">
    <property type="nucleotide sequence ID" value="NZ_JAOQJQ010000001.1"/>
</dbReference>
<sequence length="213" mass="22979">MNEAAIKQIVASVIANINTGELKTADTVPVEVSARHVHLSQADVERLFGPGHTLTSKRALSQPGQFLAEERVSIVTAKGEFRNVAVLGPARAATQVELSMTDAKALGVSAPIRQSGDVKGSPDICIFSKNAMIQAKEAVIVAQNHIHMTPQDAAVYGVFDGQRVRVRMNTSRPLEFDDVVIRVNDSFQLAMHIDFDEANACAFEKNNTGTLKA</sequence>
<evidence type="ECO:0000256" key="1">
    <source>
        <dbReference type="ARBA" id="ARBA00001947"/>
    </source>
</evidence>
<dbReference type="PANTHER" id="PTHR39453">
    <property type="entry name" value="PHOSPHATE PROPANOYLTRANSFERASE"/>
    <property type="match status" value="1"/>
</dbReference>
<evidence type="ECO:0000256" key="4">
    <source>
        <dbReference type="ARBA" id="ARBA00020837"/>
    </source>
</evidence>
<keyword evidence="12" id="KW-1185">Reference proteome</keyword>